<dbReference type="SUPFAM" id="SSF56731">
    <property type="entry name" value="DNA primase core"/>
    <property type="match status" value="1"/>
</dbReference>
<dbReference type="Proteomes" id="UP000002217">
    <property type="component" value="Chromosome"/>
</dbReference>
<evidence type="ECO:0000259" key="5">
    <source>
        <dbReference type="PROSITE" id="PS51206"/>
    </source>
</evidence>
<keyword evidence="4" id="KW-0067">ATP-binding</keyword>
<dbReference type="PANTHER" id="PTHR35372:SF2">
    <property type="entry name" value="SF3 HELICASE DOMAIN-CONTAINING PROTEIN"/>
    <property type="match status" value="1"/>
</dbReference>
<dbReference type="PANTHER" id="PTHR35372">
    <property type="entry name" value="ATP BINDING PROTEIN-RELATED"/>
    <property type="match status" value="1"/>
</dbReference>
<dbReference type="SMART" id="SM00885">
    <property type="entry name" value="D5_N"/>
    <property type="match status" value="1"/>
</dbReference>
<evidence type="ECO:0000313" key="6">
    <source>
        <dbReference type="EMBL" id="ACV64409.1"/>
    </source>
</evidence>
<dbReference type="InterPro" id="IPR014015">
    <property type="entry name" value="Helicase_SF3_DNA-vir"/>
</dbReference>
<proteinExistence type="predicted"/>
<keyword evidence="2" id="KW-0378">Hydrolase</keyword>
<organism evidence="6 7">
    <name type="scientific">Desulfofarcimen acetoxidans (strain ATCC 49208 / DSM 771 / KCTC 5769 / VKM B-1644 / 5575)</name>
    <name type="common">Desulfotomaculum acetoxidans</name>
    <dbReference type="NCBI Taxonomy" id="485916"/>
    <lineage>
        <taxon>Bacteria</taxon>
        <taxon>Bacillati</taxon>
        <taxon>Bacillota</taxon>
        <taxon>Clostridia</taxon>
        <taxon>Eubacteriales</taxon>
        <taxon>Peptococcaceae</taxon>
        <taxon>Desulfofarcimen</taxon>
    </lineage>
</organism>
<dbReference type="InterPro" id="IPR051620">
    <property type="entry name" value="ORF904-like_C"/>
</dbReference>
<keyword evidence="1" id="KW-0547">Nucleotide-binding</keyword>
<dbReference type="InterPro" id="IPR004968">
    <property type="entry name" value="DNA_primase/NTPase_C"/>
</dbReference>
<dbReference type="InterPro" id="IPR045455">
    <property type="entry name" value="NrS-1_pol-like_helicase"/>
</dbReference>
<dbReference type="eggNOG" id="COG3378">
    <property type="taxonomic scope" value="Bacteria"/>
</dbReference>
<dbReference type="RefSeq" id="WP_015759095.1">
    <property type="nucleotide sequence ID" value="NC_013216.1"/>
</dbReference>
<evidence type="ECO:0000256" key="1">
    <source>
        <dbReference type="ARBA" id="ARBA00022741"/>
    </source>
</evidence>
<evidence type="ECO:0000256" key="3">
    <source>
        <dbReference type="ARBA" id="ARBA00022806"/>
    </source>
</evidence>
<reference evidence="6 7" key="1">
    <citation type="journal article" date="2009" name="Stand. Genomic Sci.">
        <title>Complete genome sequence of Desulfotomaculum acetoxidans type strain (5575).</title>
        <authorList>
            <person name="Spring S."/>
            <person name="Lapidus A."/>
            <person name="Schroder M."/>
            <person name="Gleim D."/>
            <person name="Sims D."/>
            <person name="Meincke L."/>
            <person name="Glavina Del Rio T."/>
            <person name="Tice H."/>
            <person name="Copeland A."/>
            <person name="Cheng J.F."/>
            <person name="Lucas S."/>
            <person name="Chen F."/>
            <person name="Nolan M."/>
            <person name="Bruce D."/>
            <person name="Goodwin L."/>
            <person name="Pitluck S."/>
            <person name="Ivanova N."/>
            <person name="Mavromatis K."/>
            <person name="Mikhailova N."/>
            <person name="Pati A."/>
            <person name="Chen A."/>
            <person name="Palaniappan K."/>
            <person name="Land M."/>
            <person name="Hauser L."/>
            <person name="Chang Y.J."/>
            <person name="Jeffries C.D."/>
            <person name="Chain P."/>
            <person name="Saunders E."/>
            <person name="Brettin T."/>
            <person name="Detter J.C."/>
            <person name="Goker M."/>
            <person name="Bristow J."/>
            <person name="Eisen J.A."/>
            <person name="Markowitz V."/>
            <person name="Hugenholtz P."/>
            <person name="Kyrpides N.C."/>
            <person name="Klenk H.P."/>
            <person name="Han C."/>
        </authorList>
    </citation>
    <scope>NUCLEOTIDE SEQUENCE [LARGE SCALE GENOMIC DNA]</scope>
    <source>
        <strain evidence="7">ATCC 49208 / DSM 771 / VKM B-1644</strain>
    </source>
</reference>
<dbReference type="GO" id="GO:0005524">
    <property type="term" value="F:ATP binding"/>
    <property type="evidence" value="ECO:0007669"/>
    <property type="project" value="UniProtKB-KW"/>
</dbReference>
<sequence>MNNGKYELILSRLENVQVSGNGYTARCPVESHNDTKNSLSIRTGNDNRILLKCHAGCSIEDIVRALGLTMRDLFPFPNHQNNDRNNASGITLKELATDKYMPINFLTSLGVYQSGRVVKIPYRLEDGSPAPRQRLRTALKAKDGSRWAKGEGSPVPYGLWKLREARDAGQIVLCEGESDAWTLWYHGFPAMGLPGADMTKKLKIAHFQDISRVYVIREPDQGGDTFVNGMTKQFSGWRSWRGELFEVRLSESTGAKDPNDLHKQDPDNFKNVFMEVLSAAKPLEIVNQNLKSEAKHMFANGNNLTDLGNTRRLVTQHGQTIRYCHIWKKWLIWNGKFWEIDNTGAVVRLAKNTVMSIYAEASKESDEGLRKALVDHARKSEAASRIKAMITLAESEEGIPISPDQLDNNRWLLNCLNGTVDLKTGKLLPHRRDDYITKIAPVEYRPDVECPIWHTFLNEIMEDNQNLVSFLQRAAGMCLTGDVSEHVLFVLHGNGRNGKSTLLNIMLDIMNDYSIQAPPDLLMAKHNERHPTELADLFGKRLVVSIESDEGRRMAESLIKQLTGGDKIKARRMREDFWEFWPSHKLWLATNHKPQVRGTDTAIWSRLKLIPFNVSFAGRENKQLPAKLLTEKPGIFKWLVEGCLAWQREGLGVPDEVQAATEIYRTEQDTLGNFLTEHCITNPLVRVPASDIYRAYKAWCENNNEYVLSQKIFGTRLSERGFNKSRGTKTGGYVWYGIGLLNDLNDTERFSYITASRENKSEFIRKIEFNRSVPSVDKENNVNSKNFAWEGDLHKLPI</sequence>
<dbReference type="Pfam" id="PF08706">
    <property type="entry name" value="D5_N"/>
    <property type="match status" value="1"/>
</dbReference>
<dbReference type="Pfam" id="PF19263">
    <property type="entry name" value="DUF5906"/>
    <property type="match status" value="1"/>
</dbReference>
<dbReference type="OrthoDB" id="9763644at2"/>
<feature type="domain" description="SF3 helicase" evidence="5">
    <location>
        <begin position="466"/>
        <end position="625"/>
    </location>
</feature>
<evidence type="ECO:0000313" key="7">
    <source>
        <dbReference type="Proteomes" id="UP000002217"/>
    </source>
</evidence>
<gene>
    <name evidence="6" type="ordered locus">Dtox_3701</name>
</gene>
<keyword evidence="7" id="KW-1185">Reference proteome</keyword>
<dbReference type="GO" id="GO:0004386">
    <property type="term" value="F:helicase activity"/>
    <property type="evidence" value="ECO:0007669"/>
    <property type="project" value="UniProtKB-KW"/>
</dbReference>
<dbReference type="GO" id="GO:0016787">
    <property type="term" value="F:hydrolase activity"/>
    <property type="evidence" value="ECO:0007669"/>
    <property type="project" value="UniProtKB-KW"/>
</dbReference>
<dbReference type="AlphaFoldDB" id="C8VWP5"/>
<dbReference type="InterPro" id="IPR014818">
    <property type="entry name" value="Phage/plasmid_primase_P4_C"/>
</dbReference>
<name>C8VWP5_DESAS</name>
<dbReference type="Gene3D" id="3.40.1360.10">
    <property type="match status" value="1"/>
</dbReference>
<dbReference type="HOGENOM" id="CLU_018483_0_0_9"/>
<dbReference type="STRING" id="485916.Dtox_3701"/>
<dbReference type="NCBIfam" id="TIGR01613">
    <property type="entry name" value="primase_Cterm"/>
    <property type="match status" value="1"/>
</dbReference>
<evidence type="ECO:0000256" key="2">
    <source>
        <dbReference type="ARBA" id="ARBA00022801"/>
    </source>
</evidence>
<dbReference type="PROSITE" id="PS51206">
    <property type="entry name" value="SF3_HELICASE_1"/>
    <property type="match status" value="1"/>
</dbReference>
<evidence type="ECO:0000256" key="4">
    <source>
        <dbReference type="ARBA" id="ARBA00022840"/>
    </source>
</evidence>
<dbReference type="SUPFAM" id="SSF52540">
    <property type="entry name" value="P-loop containing nucleoside triphosphate hydrolases"/>
    <property type="match status" value="1"/>
</dbReference>
<protein>
    <submittedName>
        <fullName evidence="6">Phage/plasmid primase, P4 family</fullName>
    </submittedName>
</protein>
<keyword evidence="3" id="KW-0347">Helicase</keyword>
<dbReference type="EMBL" id="CP001720">
    <property type="protein sequence ID" value="ACV64409.1"/>
    <property type="molecule type" value="Genomic_DNA"/>
</dbReference>
<dbReference type="Pfam" id="PF03288">
    <property type="entry name" value="Pox_D5"/>
    <property type="match status" value="1"/>
</dbReference>
<dbReference type="InterPro" id="IPR006500">
    <property type="entry name" value="Helicase_put_C_phage/plasmid"/>
</dbReference>
<dbReference type="KEGG" id="dae:Dtox_3701"/>
<accession>C8VWP5</accession>
<dbReference type="InterPro" id="IPR027417">
    <property type="entry name" value="P-loop_NTPase"/>
</dbReference>
<dbReference type="Gene3D" id="3.40.50.300">
    <property type="entry name" value="P-loop containing nucleotide triphosphate hydrolases"/>
    <property type="match status" value="1"/>
</dbReference>